<comment type="caution">
    <text evidence="3">The sequence shown here is derived from an EMBL/GenBank/DDBJ whole genome shotgun (WGS) entry which is preliminary data.</text>
</comment>
<proteinExistence type="predicted"/>
<dbReference type="InterPro" id="IPR040256">
    <property type="entry name" value="At4g02000-like"/>
</dbReference>
<evidence type="ECO:0000313" key="3">
    <source>
        <dbReference type="EMBL" id="KAK9990910.1"/>
    </source>
</evidence>
<dbReference type="Proteomes" id="UP001459277">
    <property type="component" value="Unassembled WGS sequence"/>
</dbReference>
<accession>A0AAW2C1G8</accession>
<evidence type="ECO:0000259" key="2">
    <source>
        <dbReference type="Pfam" id="PF14392"/>
    </source>
</evidence>
<feature type="domain" description="Zinc knuckle CX2CX4HX4C" evidence="2">
    <location>
        <begin position="115"/>
        <end position="153"/>
    </location>
</feature>
<dbReference type="Pfam" id="PF14392">
    <property type="entry name" value="zf-CCHC_4"/>
    <property type="match status" value="1"/>
</dbReference>
<evidence type="ECO:0000313" key="4">
    <source>
        <dbReference type="Proteomes" id="UP001459277"/>
    </source>
</evidence>
<evidence type="ECO:0008006" key="5">
    <source>
        <dbReference type="Google" id="ProtNLM"/>
    </source>
</evidence>
<name>A0AAW2C1G8_9ROSI</name>
<feature type="domain" description="DUF4283" evidence="1">
    <location>
        <begin position="3"/>
        <end position="50"/>
    </location>
</feature>
<sequence length="262" mass="28925">MGSDLRIVDVGDDHFQFKFTMESQLKWVLANGPWSFEDHPLALRRWERGMTATSVRFSSMPMWVQVWGLPFDLLLEEVGRDIGSGLGEVLEVNLKAFSSDQARFIRVRVDLPLDKPLHRGEVVASPEGDKVCIGFKYERLVGLCYQCGRIGHEGVPTIGSGSGWRSSTQLGSLPEGGIVDGVPSDGGVEKDSILSVQNHVPVFEELISEIDRAIQTDSDFSNSKATPTVCVPAYSAISFDLIEVVVMDEDTHPQSWLNGERS</sequence>
<dbReference type="EMBL" id="JAZDWU010000009">
    <property type="protein sequence ID" value="KAK9990910.1"/>
    <property type="molecule type" value="Genomic_DNA"/>
</dbReference>
<evidence type="ECO:0000259" key="1">
    <source>
        <dbReference type="Pfam" id="PF14111"/>
    </source>
</evidence>
<keyword evidence="4" id="KW-1185">Reference proteome</keyword>
<dbReference type="InterPro" id="IPR025836">
    <property type="entry name" value="Zn_knuckle_CX2CX4HX4C"/>
</dbReference>
<protein>
    <recommendedName>
        <fullName evidence="5">DUF4283 domain-containing protein</fullName>
    </recommendedName>
</protein>
<dbReference type="AlphaFoldDB" id="A0AAW2C1G8"/>
<dbReference type="PANTHER" id="PTHR31286">
    <property type="entry name" value="GLYCINE-RICH CELL WALL STRUCTURAL PROTEIN 1.8-LIKE"/>
    <property type="match status" value="1"/>
</dbReference>
<dbReference type="PANTHER" id="PTHR31286:SF178">
    <property type="entry name" value="DUF4283 DOMAIN-CONTAINING PROTEIN"/>
    <property type="match status" value="1"/>
</dbReference>
<reference evidence="3 4" key="1">
    <citation type="submission" date="2024-01" db="EMBL/GenBank/DDBJ databases">
        <title>A telomere-to-telomere, gap-free genome of sweet tea (Lithocarpus litseifolius).</title>
        <authorList>
            <person name="Zhou J."/>
        </authorList>
    </citation>
    <scope>NUCLEOTIDE SEQUENCE [LARGE SCALE GENOMIC DNA]</scope>
    <source>
        <strain evidence="3">Zhou-2022a</strain>
        <tissue evidence="3">Leaf</tissue>
    </source>
</reference>
<dbReference type="Pfam" id="PF14111">
    <property type="entry name" value="DUF4283"/>
    <property type="match status" value="1"/>
</dbReference>
<dbReference type="InterPro" id="IPR025558">
    <property type="entry name" value="DUF4283"/>
</dbReference>
<organism evidence="3 4">
    <name type="scientific">Lithocarpus litseifolius</name>
    <dbReference type="NCBI Taxonomy" id="425828"/>
    <lineage>
        <taxon>Eukaryota</taxon>
        <taxon>Viridiplantae</taxon>
        <taxon>Streptophyta</taxon>
        <taxon>Embryophyta</taxon>
        <taxon>Tracheophyta</taxon>
        <taxon>Spermatophyta</taxon>
        <taxon>Magnoliopsida</taxon>
        <taxon>eudicotyledons</taxon>
        <taxon>Gunneridae</taxon>
        <taxon>Pentapetalae</taxon>
        <taxon>rosids</taxon>
        <taxon>fabids</taxon>
        <taxon>Fagales</taxon>
        <taxon>Fagaceae</taxon>
        <taxon>Lithocarpus</taxon>
    </lineage>
</organism>
<gene>
    <name evidence="3" type="ORF">SO802_025895</name>
</gene>